<comment type="caution">
    <text evidence="2">The sequence shown here is derived from an EMBL/GenBank/DDBJ whole genome shotgun (WGS) entry which is preliminary data.</text>
</comment>
<dbReference type="AlphaFoldDB" id="A0A699YQT2"/>
<evidence type="ECO:0000256" key="1">
    <source>
        <dbReference type="ARBA" id="ARBA00022737"/>
    </source>
</evidence>
<dbReference type="PANTHER" id="PTHR22895:SF0">
    <property type="entry name" value="ARMADILLO REPEAT-CONTAINING PROTEIN 6"/>
    <property type="match status" value="1"/>
</dbReference>
<dbReference type="PANTHER" id="PTHR22895">
    <property type="entry name" value="ARMADILLO REPEAT-CONTAINING PROTEIN 6"/>
    <property type="match status" value="1"/>
</dbReference>
<evidence type="ECO:0000313" key="2">
    <source>
        <dbReference type="EMBL" id="GFH12667.1"/>
    </source>
</evidence>
<organism evidence="2 3">
    <name type="scientific">Haematococcus lacustris</name>
    <name type="common">Green alga</name>
    <name type="synonym">Haematococcus pluvialis</name>
    <dbReference type="NCBI Taxonomy" id="44745"/>
    <lineage>
        <taxon>Eukaryota</taxon>
        <taxon>Viridiplantae</taxon>
        <taxon>Chlorophyta</taxon>
        <taxon>core chlorophytes</taxon>
        <taxon>Chlorophyceae</taxon>
        <taxon>CS clade</taxon>
        <taxon>Chlamydomonadales</taxon>
        <taxon>Haematococcaceae</taxon>
        <taxon>Haematococcus</taxon>
    </lineage>
</organism>
<proteinExistence type="predicted"/>
<protein>
    <submittedName>
        <fullName evidence="2">Uncharacterized protein</fullName>
    </submittedName>
</protein>
<feature type="non-terminal residue" evidence="2">
    <location>
        <position position="1"/>
    </location>
</feature>
<keyword evidence="1" id="KW-0677">Repeat</keyword>
<name>A0A699YQT2_HAELA</name>
<accession>A0A699YQT2</accession>
<keyword evidence="3" id="KW-1185">Reference proteome</keyword>
<evidence type="ECO:0000313" key="3">
    <source>
        <dbReference type="Proteomes" id="UP000485058"/>
    </source>
</evidence>
<reference evidence="2 3" key="1">
    <citation type="submission" date="2020-02" db="EMBL/GenBank/DDBJ databases">
        <title>Draft genome sequence of Haematococcus lacustris strain NIES-144.</title>
        <authorList>
            <person name="Morimoto D."/>
            <person name="Nakagawa S."/>
            <person name="Yoshida T."/>
            <person name="Sawayama S."/>
        </authorList>
    </citation>
    <scope>NUCLEOTIDE SEQUENCE [LARGE SCALE GENOMIC DNA]</scope>
    <source>
        <strain evidence="2 3">NIES-144</strain>
    </source>
</reference>
<dbReference type="Proteomes" id="UP000485058">
    <property type="component" value="Unassembled WGS sequence"/>
</dbReference>
<dbReference type="EMBL" id="BLLF01000527">
    <property type="protein sequence ID" value="GFH12667.1"/>
    <property type="molecule type" value="Genomic_DNA"/>
</dbReference>
<sequence>MANMTLRQPEVVHLCAEVGVIDWVLELMAAMPASRGVQRSGCILVRNMVVRTTEHRAAFLEKGAEALLRAAKQRHPKYCNDVGSAALRDLGLDNYGTMEEFCVGNAAEDEYDD</sequence>
<gene>
    <name evidence="2" type="ORF">HaLaN_08394</name>
</gene>